<evidence type="ECO:0000313" key="9">
    <source>
        <dbReference type="Proteomes" id="UP000234433"/>
    </source>
</evidence>
<dbReference type="RefSeq" id="WP_101618592.1">
    <property type="nucleotide sequence ID" value="NZ_FXZD01000001.1"/>
</dbReference>
<proteinExistence type="inferred from homology"/>
<dbReference type="InterPro" id="IPR049560">
    <property type="entry name" value="MeTrfase_RsmB-F_NOP2_cat"/>
</dbReference>
<dbReference type="SUPFAM" id="SSF48013">
    <property type="entry name" value="NusB-like"/>
    <property type="match status" value="1"/>
</dbReference>
<dbReference type="GO" id="GO:0003723">
    <property type="term" value="F:RNA binding"/>
    <property type="evidence" value="ECO:0007669"/>
    <property type="project" value="UniProtKB-UniRule"/>
</dbReference>
<feature type="region of interest" description="Disordered" evidence="6">
    <location>
        <begin position="1"/>
        <end position="49"/>
    </location>
</feature>
<feature type="binding site" evidence="5">
    <location>
        <begin position="305"/>
        <end position="311"/>
    </location>
    <ligand>
        <name>S-adenosyl-L-methionine</name>
        <dbReference type="ChEBI" id="CHEBI:59789"/>
    </ligand>
</feature>
<evidence type="ECO:0000256" key="4">
    <source>
        <dbReference type="ARBA" id="ARBA00022884"/>
    </source>
</evidence>
<dbReference type="OrthoDB" id="9810297at2"/>
<accession>A0A2H1HN39</accession>
<evidence type="ECO:0000256" key="3">
    <source>
        <dbReference type="ARBA" id="ARBA00022691"/>
    </source>
</evidence>
<evidence type="ECO:0000259" key="7">
    <source>
        <dbReference type="PROSITE" id="PS51686"/>
    </source>
</evidence>
<dbReference type="SUPFAM" id="SSF53335">
    <property type="entry name" value="S-adenosyl-L-methionine-dependent methyltransferases"/>
    <property type="match status" value="1"/>
</dbReference>
<keyword evidence="4 5" id="KW-0694">RNA-binding</keyword>
<evidence type="ECO:0000313" key="8">
    <source>
        <dbReference type="EMBL" id="SMX64329.1"/>
    </source>
</evidence>
<dbReference type="Proteomes" id="UP000234433">
    <property type="component" value="Unassembled WGS sequence"/>
</dbReference>
<dbReference type="CDD" id="cd02440">
    <property type="entry name" value="AdoMet_MTases"/>
    <property type="match status" value="1"/>
</dbReference>
<dbReference type="PROSITE" id="PS51686">
    <property type="entry name" value="SAM_MT_RSMB_NOP"/>
    <property type="match status" value="1"/>
</dbReference>
<dbReference type="AlphaFoldDB" id="A0A2H1HN39"/>
<dbReference type="GO" id="GO:0001510">
    <property type="term" value="P:RNA methylation"/>
    <property type="evidence" value="ECO:0007669"/>
    <property type="project" value="InterPro"/>
</dbReference>
<sequence length="494" mass="52380">MPADERKPRKRPAGNRAPAGRKPTGGRPADGKPSGGSPAGGGEPRQAKNLPRRIAWEVLVDVETKDSYANLLLPAKLARTHMEPQDAAFTTELTYGALRQQEFYDAIIARAANRPIDSIDAEPLAGMRLGAHQILSMRVPDHAALSETVAVIKTNAPKTAGFVNAVLRRISEVDRAEWLRRVTAGATTVGEQAIEYSHPEWIVRAMTQALKGHGRQASELQALLEADNAAAKVSVSALPGLIDRSELPGAPTEFSPIGVTLDTAVPKNVEAVATGRARVQDEGSALVALALAQTPAPAGTWADLCAGPGGKAAVLAAIAKTSGTSLDAFDSSEHRVELVRSSTQALDNVTTRVQDARDATGPYAKVLVDVPCSGLGALRRRPEARYRRRPEDINALAGLQRELLRAALNACAPGGVVAYSTCSPHYAETVLVVDDVLRGTDVEILDAPAVLAEVTSADAEEFTSVSRGAGRYAQLWPHVHNTDGMFLALMRKAN</sequence>
<feature type="active site" description="Nucleophile" evidence="5">
    <location>
        <position position="422"/>
    </location>
</feature>
<evidence type="ECO:0000256" key="1">
    <source>
        <dbReference type="ARBA" id="ARBA00022603"/>
    </source>
</evidence>
<reference evidence="8 9" key="1">
    <citation type="submission" date="2017-03" db="EMBL/GenBank/DDBJ databases">
        <authorList>
            <person name="Afonso C.L."/>
            <person name="Miller P.J."/>
            <person name="Scott M.A."/>
            <person name="Spackman E."/>
            <person name="Goraichik I."/>
            <person name="Dimitrov K.M."/>
            <person name="Suarez D.L."/>
            <person name="Swayne D.E."/>
        </authorList>
    </citation>
    <scope>NUCLEOTIDE SEQUENCE [LARGE SCALE GENOMIC DNA]</scope>
    <source>
        <strain evidence="8 9">CNRZ 918</strain>
    </source>
</reference>
<dbReference type="PANTHER" id="PTHR22807:SF53">
    <property type="entry name" value="RIBOSOMAL RNA SMALL SUBUNIT METHYLTRANSFERASE B-RELATED"/>
    <property type="match status" value="1"/>
</dbReference>
<evidence type="ECO:0000256" key="6">
    <source>
        <dbReference type="SAM" id="MobiDB-lite"/>
    </source>
</evidence>
<protein>
    <submittedName>
        <fullName evidence="8">16S rRNA (Cytosine967-C5)-methyltransferase</fullName>
        <ecNumber evidence="8">2.1.1.176</ecNumber>
    </submittedName>
</protein>
<dbReference type="PRINTS" id="PR02008">
    <property type="entry name" value="RCMTFAMILY"/>
</dbReference>
<dbReference type="Pfam" id="PF01189">
    <property type="entry name" value="Methyltr_RsmB-F"/>
    <property type="match status" value="1"/>
</dbReference>
<dbReference type="Gene3D" id="3.40.50.150">
    <property type="entry name" value="Vaccinia Virus protein VP39"/>
    <property type="match status" value="1"/>
</dbReference>
<dbReference type="InterPro" id="IPR029063">
    <property type="entry name" value="SAM-dependent_MTases_sf"/>
</dbReference>
<feature type="compositionally biased region" description="Gly residues" evidence="6">
    <location>
        <begin position="33"/>
        <end position="43"/>
    </location>
</feature>
<dbReference type="InterPro" id="IPR023267">
    <property type="entry name" value="RCMT"/>
</dbReference>
<dbReference type="GO" id="GO:0006355">
    <property type="term" value="P:regulation of DNA-templated transcription"/>
    <property type="evidence" value="ECO:0007669"/>
    <property type="project" value="InterPro"/>
</dbReference>
<dbReference type="GO" id="GO:0008173">
    <property type="term" value="F:RNA methyltransferase activity"/>
    <property type="evidence" value="ECO:0007669"/>
    <property type="project" value="InterPro"/>
</dbReference>
<evidence type="ECO:0000256" key="2">
    <source>
        <dbReference type="ARBA" id="ARBA00022679"/>
    </source>
</evidence>
<name>A0A2H1HN39_9MICO</name>
<feature type="binding site" evidence="5">
    <location>
        <position position="369"/>
    </location>
    <ligand>
        <name>S-adenosyl-L-methionine</name>
        <dbReference type="ChEBI" id="CHEBI:59789"/>
    </ligand>
</feature>
<dbReference type="Gene3D" id="1.10.940.10">
    <property type="entry name" value="NusB-like"/>
    <property type="match status" value="1"/>
</dbReference>
<dbReference type="InterPro" id="IPR006027">
    <property type="entry name" value="NusB_RsmB_TIM44"/>
</dbReference>
<feature type="binding site" evidence="5">
    <location>
        <position position="330"/>
    </location>
    <ligand>
        <name>S-adenosyl-L-methionine</name>
        <dbReference type="ChEBI" id="CHEBI:59789"/>
    </ligand>
</feature>
<dbReference type="PANTHER" id="PTHR22807">
    <property type="entry name" value="NOP2 YEAST -RELATED NOL1/NOP2/FMU SUN DOMAIN-CONTAINING"/>
    <property type="match status" value="1"/>
</dbReference>
<organism evidence="8 9">
    <name type="scientific">Brevibacterium antiquum CNRZ 918</name>
    <dbReference type="NCBI Taxonomy" id="1255637"/>
    <lineage>
        <taxon>Bacteria</taxon>
        <taxon>Bacillati</taxon>
        <taxon>Actinomycetota</taxon>
        <taxon>Actinomycetes</taxon>
        <taxon>Micrococcales</taxon>
        <taxon>Brevibacteriaceae</taxon>
        <taxon>Brevibacterium</taxon>
    </lineage>
</organism>
<keyword evidence="1 5" id="KW-0489">Methyltransferase</keyword>
<dbReference type="InterPro" id="IPR035926">
    <property type="entry name" value="NusB-like_sf"/>
</dbReference>
<keyword evidence="3 5" id="KW-0949">S-adenosyl-L-methionine</keyword>
<dbReference type="InterPro" id="IPR001678">
    <property type="entry name" value="MeTrfase_RsmB-F_NOP2_dom"/>
</dbReference>
<dbReference type="EMBL" id="FXZD01000001">
    <property type="protein sequence ID" value="SMX64329.1"/>
    <property type="molecule type" value="Genomic_DNA"/>
</dbReference>
<comment type="caution">
    <text evidence="5">Lacks conserved residue(s) required for the propagation of feature annotation.</text>
</comment>
<comment type="similarity">
    <text evidence="5">Belongs to the class I-like SAM-binding methyltransferase superfamily. RsmB/NOP family.</text>
</comment>
<gene>
    <name evidence="8" type="ORF">BANT918_00220</name>
</gene>
<dbReference type="Pfam" id="PF01029">
    <property type="entry name" value="NusB"/>
    <property type="match status" value="1"/>
</dbReference>
<dbReference type="EC" id="2.1.1.176" evidence="8"/>
<keyword evidence="2 5" id="KW-0808">Transferase</keyword>
<feature type="domain" description="SAM-dependent MTase RsmB/NOP-type" evidence="7">
    <location>
        <begin position="214"/>
        <end position="493"/>
    </location>
</feature>
<evidence type="ECO:0000256" key="5">
    <source>
        <dbReference type="PROSITE-ProRule" id="PRU01023"/>
    </source>
</evidence>